<keyword evidence="6 9" id="KW-1133">Transmembrane helix</keyword>
<feature type="transmembrane region" description="Helical" evidence="9">
    <location>
        <begin position="175"/>
        <end position="195"/>
    </location>
</feature>
<organism evidence="11 12">
    <name type="scientific">Peribacillus deserti</name>
    <dbReference type="NCBI Taxonomy" id="673318"/>
    <lineage>
        <taxon>Bacteria</taxon>
        <taxon>Bacillati</taxon>
        <taxon>Bacillota</taxon>
        <taxon>Bacilli</taxon>
        <taxon>Bacillales</taxon>
        <taxon>Bacillaceae</taxon>
        <taxon>Peribacillus</taxon>
    </lineage>
</organism>
<keyword evidence="12" id="KW-1185">Reference proteome</keyword>
<evidence type="ECO:0000256" key="5">
    <source>
        <dbReference type="ARBA" id="ARBA00022692"/>
    </source>
</evidence>
<feature type="transmembrane region" description="Helical" evidence="9">
    <location>
        <begin position="341"/>
        <end position="361"/>
    </location>
</feature>
<comment type="caution">
    <text evidence="11">The sequence shown here is derived from an EMBL/GenBank/DDBJ whole genome shotgun (WGS) entry which is preliminary data.</text>
</comment>
<dbReference type="PANTHER" id="PTHR33989:SF4">
    <property type="entry name" value="PTS SYSTEM N,N'-DIACETYLCHITOBIOSE-SPECIFIC EIIC COMPONENT"/>
    <property type="match status" value="1"/>
</dbReference>
<evidence type="ECO:0000256" key="3">
    <source>
        <dbReference type="ARBA" id="ARBA00022475"/>
    </source>
</evidence>
<evidence type="ECO:0000256" key="8">
    <source>
        <dbReference type="PIRNR" id="PIRNR006351"/>
    </source>
</evidence>
<evidence type="ECO:0000256" key="2">
    <source>
        <dbReference type="ARBA" id="ARBA00022448"/>
    </source>
</evidence>
<dbReference type="Pfam" id="PF02378">
    <property type="entry name" value="PTS_EIIC"/>
    <property type="match status" value="1"/>
</dbReference>
<dbReference type="InterPro" id="IPR004796">
    <property type="entry name" value="PTS_IIC_cello"/>
</dbReference>
<dbReference type="InterPro" id="IPR004501">
    <property type="entry name" value="PTS_EIIC_3"/>
</dbReference>
<dbReference type="InterPro" id="IPR003352">
    <property type="entry name" value="PTS_EIIC"/>
</dbReference>
<feature type="transmembrane region" description="Helical" evidence="9">
    <location>
        <begin position="71"/>
        <end position="92"/>
    </location>
</feature>
<evidence type="ECO:0000259" key="10">
    <source>
        <dbReference type="PROSITE" id="PS51105"/>
    </source>
</evidence>
<evidence type="ECO:0000256" key="7">
    <source>
        <dbReference type="ARBA" id="ARBA00023136"/>
    </source>
</evidence>
<comment type="subcellular location">
    <subcellularLocation>
        <location evidence="1">Cell membrane</location>
        <topology evidence="1">Multi-pass membrane protein</topology>
    </subcellularLocation>
</comment>
<keyword evidence="5 9" id="KW-0812">Transmembrane</keyword>
<evidence type="ECO:0000256" key="9">
    <source>
        <dbReference type="SAM" id="Phobius"/>
    </source>
</evidence>
<dbReference type="GO" id="GO:0009401">
    <property type="term" value="P:phosphoenolpyruvate-dependent sugar phosphotransferase system"/>
    <property type="evidence" value="ECO:0007669"/>
    <property type="project" value="InterPro"/>
</dbReference>
<feature type="transmembrane region" description="Helical" evidence="9">
    <location>
        <begin position="104"/>
        <end position="121"/>
    </location>
</feature>
<evidence type="ECO:0000256" key="6">
    <source>
        <dbReference type="ARBA" id="ARBA00022989"/>
    </source>
</evidence>
<keyword evidence="7 8" id="KW-0472">Membrane</keyword>
<dbReference type="GO" id="GO:1902815">
    <property type="term" value="P:N,N'-diacetylchitobiose import"/>
    <property type="evidence" value="ECO:0007669"/>
    <property type="project" value="TreeGrafter"/>
</dbReference>
<feature type="transmembrane region" description="Helical" evidence="9">
    <location>
        <begin position="285"/>
        <end position="306"/>
    </location>
</feature>
<dbReference type="EMBL" id="PGUY01000060">
    <property type="protein sequence ID" value="PLT28473.1"/>
    <property type="molecule type" value="Genomic_DNA"/>
</dbReference>
<keyword evidence="3 8" id="KW-1003">Cell membrane</keyword>
<dbReference type="NCBIfam" id="TIGR00410">
    <property type="entry name" value="lacE"/>
    <property type="match status" value="1"/>
</dbReference>
<dbReference type="OrthoDB" id="1641940at2"/>
<evidence type="ECO:0000256" key="4">
    <source>
        <dbReference type="ARBA" id="ARBA00022597"/>
    </source>
</evidence>
<comment type="function">
    <text evidence="8">The phosphoenolpyruvate-dependent sugar phosphotransferase system (PTS), a major carbohydrate active -transport system, catalyzes the phosphorylation of incoming sugar substrates concomitant with their translocation across the cell membrane.</text>
</comment>
<feature type="transmembrane region" description="Helical" evidence="9">
    <location>
        <begin position="31"/>
        <end position="51"/>
    </location>
</feature>
<gene>
    <name evidence="11" type="primary">celB</name>
    <name evidence="11" type="ORF">CUU66_18390</name>
</gene>
<dbReference type="PANTHER" id="PTHR33989">
    <property type="match status" value="1"/>
</dbReference>
<proteinExistence type="predicted"/>
<evidence type="ECO:0000313" key="11">
    <source>
        <dbReference type="EMBL" id="PLT28473.1"/>
    </source>
</evidence>
<protein>
    <recommendedName>
        <fullName evidence="8">Permease IIC component</fullName>
    </recommendedName>
</protein>
<dbReference type="InterPro" id="IPR051088">
    <property type="entry name" value="PTS_Sugar-EIIC/EIIB"/>
</dbReference>
<dbReference type="NCBIfam" id="TIGR00359">
    <property type="entry name" value="cello_pts_IIC"/>
    <property type="match status" value="1"/>
</dbReference>
<feature type="transmembrane region" description="Helical" evidence="9">
    <location>
        <begin position="381"/>
        <end position="409"/>
    </location>
</feature>
<dbReference type="PROSITE" id="PS51105">
    <property type="entry name" value="PTS_EIIC_TYPE_3"/>
    <property type="match status" value="1"/>
</dbReference>
<accession>A0A2N5M2H6</accession>
<sequence>MDKLIALLDKYLVPIAGRIGSQKHLVAIRDGFVSALPLILIGSIAVLVNNLPFDWFQDFMKNHVSENWQDFGNYIWNATFAIFAIFIAFSVAYNLAKEYEVDELSAGFVSLSAFLLLSPLTEDGTGIMTNWIGSKGLFVAIFVAVISTEIFRKLIQKNWVIKMPAGVPPAVAKPFMALIPAGVVLVLMGSIQFFFAHGLGTSSSEFLYSTLQKPFQSLADSLPAVIFLQFSKSILWFFGLHGSNILSPIVNSVYLPNLEENIAAFQQGVSAGDLPNIATTTFFDVFVSIGGTGNGLGLLFAILIAARQQQLRGIGKLAAPGALFNINEPIMFGIPVVLNPILFIPYMLTPMVLVTISYLATAVGLVPHTTALVPFTTPVIIGGYLATGGSIAGAILQIVNVAAACLIYLPFIKAQDLYSAKQNI</sequence>
<keyword evidence="2 8" id="KW-0813">Transport</keyword>
<dbReference type="GO" id="GO:0008982">
    <property type="term" value="F:protein-N(PI)-phosphohistidine-sugar phosphotransferase activity"/>
    <property type="evidence" value="ECO:0007669"/>
    <property type="project" value="UniProtKB-UniRule"/>
</dbReference>
<feature type="transmembrane region" description="Helical" evidence="9">
    <location>
        <begin position="136"/>
        <end position="155"/>
    </location>
</feature>
<feature type="domain" description="PTS EIIC type-3" evidence="10">
    <location>
        <begin position="8"/>
        <end position="411"/>
    </location>
</feature>
<dbReference type="AlphaFoldDB" id="A0A2N5M2H6"/>
<name>A0A2N5M2H6_9BACI</name>
<evidence type="ECO:0000313" key="12">
    <source>
        <dbReference type="Proteomes" id="UP000234748"/>
    </source>
</evidence>
<dbReference type="GO" id="GO:0005886">
    <property type="term" value="C:plasma membrane"/>
    <property type="evidence" value="ECO:0007669"/>
    <property type="project" value="UniProtKB-SubCell"/>
</dbReference>
<dbReference type="RefSeq" id="WP_101644863.1">
    <property type="nucleotide sequence ID" value="NZ_PGUY01000060.1"/>
</dbReference>
<evidence type="ECO:0000256" key="1">
    <source>
        <dbReference type="ARBA" id="ARBA00004651"/>
    </source>
</evidence>
<keyword evidence="4 8" id="KW-0762">Sugar transport</keyword>
<dbReference type="Proteomes" id="UP000234748">
    <property type="component" value="Unassembled WGS sequence"/>
</dbReference>
<dbReference type="PIRSF" id="PIRSF006351">
    <property type="entry name" value="PTS_EIIC-Cellobiose"/>
    <property type="match status" value="1"/>
</dbReference>
<reference evidence="11 12" key="1">
    <citation type="submission" date="2017-11" db="EMBL/GenBank/DDBJ databases">
        <title>Comparitive Functional Genomics of Dry Heat Resistant strains isolated from the Viking Spacecraft.</title>
        <authorList>
            <person name="Seuylemezian A."/>
            <person name="Cooper K."/>
            <person name="Vaishampayan P."/>
        </authorList>
    </citation>
    <scope>NUCLEOTIDE SEQUENCE [LARGE SCALE GENOMIC DNA]</scope>
    <source>
        <strain evidence="11 12">V1-29</strain>
    </source>
</reference>